<feature type="transmembrane region" description="Helical" evidence="1">
    <location>
        <begin position="139"/>
        <end position="163"/>
    </location>
</feature>
<dbReference type="Gene3D" id="1.20.1250.20">
    <property type="entry name" value="MFS general substrate transporter like domains"/>
    <property type="match status" value="2"/>
</dbReference>
<feature type="transmembrane region" description="Helical" evidence="1">
    <location>
        <begin position="234"/>
        <end position="256"/>
    </location>
</feature>
<feature type="transmembrane region" description="Helical" evidence="1">
    <location>
        <begin position="383"/>
        <end position="406"/>
    </location>
</feature>
<evidence type="ECO:0000259" key="2">
    <source>
        <dbReference type="PROSITE" id="PS50850"/>
    </source>
</evidence>
<dbReference type="InterPro" id="IPR036259">
    <property type="entry name" value="MFS_trans_sf"/>
</dbReference>
<organism evidence="3">
    <name type="scientific">hydrothermal vent metagenome</name>
    <dbReference type="NCBI Taxonomy" id="652676"/>
    <lineage>
        <taxon>unclassified sequences</taxon>
        <taxon>metagenomes</taxon>
        <taxon>ecological metagenomes</taxon>
    </lineage>
</organism>
<dbReference type="AlphaFoldDB" id="A0A160TVB0"/>
<dbReference type="GO" id="GO:0022857">
    <property type="term" value="F:transmembrane transporter activity"/>
    <property type="evidence" value="ECO:0007669"/>
    <property type="project" value="InterPro"/>
</dbReference>
<feature type="transmembrane region" description="Helical" evidence="1">
    <location>
        <begin position="175"/>
        <end position="193"/>
    </location>
</feature>
<keyword evidence="1" id="KW-0812">Transmembrane</keyword>
<feature type="transmembrane region" description="Helical" evidence="1">
    <location>
        <begin position="12"/>
        <end position="34"/>
    </location>
</feature>
<feature type="transmembrane region" description="Helical" evidence="1">
    <location>
        <begin position="112"/>
        <end position="132"/>
    </location>
</feature>
<feature type="transmembrane region" description="Helical" evidence="1">
    <location>
        <begin position="82"/>
        <end position="100"/>
    </location>
</feature>
<accession>A0A160TVB0</accession>
<feature type="transmembrane region" description="Helical" evidence="1">
    <location>
        <begin position="300"/>
        <end position="318"/>
    </location>
</feature>
<dbReference type="EMBL" id="CZRL01000104">
    <property type="protein sequence ID" value="CUS54655.1"/>
    <property type="molecule type" value="Genomic_DNA"/>
</dbReference>
<dbReference type="PANTHER" id="PTHR23537:SF1">
    <property type="entry name" value="SUGAR TRANSPORTER"/>
    <property type="match status" value="1"/>
</dbReference>
<evidence type="ECO:0000313" key="3">
    <source>
        <dbReference type="EMBL" id="CUS54655.1"/>
    </source>
</evidence>
<gene>
    <name evidence="3" type="ORF">MGWOODY_XGa900</name>
</gene>
<dbReference type="SUPFAM" id="SSF103473">
    <property type="entry name" value="MFS general substrate transporter"/>
    <property type="match status" value="1"/>
</dbReference>
<feature type="transmembrane region" description="Helical" evidence="1">
    <location>
        <begin position="54"/>
        <end position="75"/>
    </location>
</feature>
<dbReference type="InterPro" id="IPR020846">
    <property type="entry name" value="MFS_dom"/>
</dbReference>
<name>A0A160TVB0_9ZZZZ</name>
<proteinExistence type="predicted"/>
<dbReference type="GO" id="GO:0005886">
    <property type="term" value="C:plasma membrane"/>
    <property type="evidence" value="ECO:0007669"/>
    <property type="project" value="TreeGrafter"/>
</dbReference>
<feature type="transmembrane region" description="Helical" evidence="1">
    <location>
        <begin position="268"/>
        <end position="288"/>
    </location>
</feature>
<dbReference type="PROSITE" id="PS50850">
    <property type="entry name" value="MFS"/>
    <property type="match status" value="1"/>
</dbReference>
<sequence length="422" mass="44311">MRPHSLSALHYGWVILVLATLVAFGALGLARFGYSIVLPAMQVDLGMDNTQAGVLAAIHVVGYLIASLLGGVLAARFGPRRVIALGLVLAGFSMILTGLADGFTAVGFWRGLAGVGSGMANIPIYGVVSAWFSAKRRGMATGIAVSGSSIALIALGPLVPYLLDEFGRSGWRVCWYVFGCFTLLLAVAGVFLLRNNPAEKGLKPIAAGNNETAVREGFEDERPDWSQVYRSTTVWHLGVVYIAFGFSYIIYVTFFFKMLVAEGGYTTIGAGRLFMLMGWCSLLCGLIWGSLSDVVGRRYALLSVYLVQAAAYALVSLWPSNTVYIVSSVMFGITAWSIPGIMAAACGDLFGSRLAPAALGFITVFFGVGQAISPGIAGAMSDAAGSFSSAFLLAAIVAILGAIGALSLPDDRSRTEVATDSG</sequence>
<dbReference type="InterPro" id="IPR010645">
    <property type="entry name" value="MFS_4"/>
</dbReference>
<evidence type="ECO:0000256" key="1">
    <source>
        <dbReference type="SAM" id="Phobius"/>
    </source>
</evidence>
<dbReference type="Pfam" id="PF06779">
    <property type="entry name" value="MFS_4"/>
    <property type="match status" value="1"/>
</dbReference>
<protein>
    <submittedName>
        <fullName evidence="3">Major facilitator family transporter</fullName>
    </submittedName>
</protein>
<keyword evidence="1" id="KW-1133">Transmembrane helix</keyword>
<dbReference type="PANTHER" id="PTHR23537">
    <property type="match status" value="1"/>
</dbReference>
<feature type="transmembrane region" description="Helical" evidence="1">
    <location>
        <begin position="324"/>
        <end position="345"/>
    </location>
</feature>
<feature type="domain" description="Major facilitator superfamily (MFS) profile" evidence="2">
    <location>
        <begin position="14"/>
        <end position="413"/>
    </location>
</feature>
<keyword evidence="1" id="KW-0472">Membrane</keyword>
<feature type="transmembrane region" description="Helical" evidence="1">
    <location>
        <begin position="357"/>
        <end position="377"/>
    </location>
</feature>
<reference evidence="3" key="1">
    <citation type="submission" date="2015-10" db="EMBL/GenBank/DDBJ databases">
        <authorList>
            <person name="Gilbert D.G."/>
        </authorList>
    </citation>
    <scope>NUCLEOTIDE SEQUENCE</scope>
</reference>